<name>A0ABM0GZQ9_SACKO</name>
<reference evidence="20" key="1">
    <citation type="submission" date="2025-08" db="UniProtKB">
        <authorList>
            <consortium name="RefSeq"/>
        </authorList>
    </citation>
    <scope>IDENTIFICATION</scope>
    <source>
        <tissue evidence="20">Testes</tissue>
    </source>
</reference>
<dbReference type="Gene3D" id="3.30.40.10">
    <property type="entry name" value="Zinc/RING finger domain, C3HC4 (zinc finger)"/>
    <property type="match status" value="1"/>
</dbReference>
<organism evidence="19 20">
    <name type="scientific">Saccoglossus kowalevskii</name>
    <name type="common">Acorn worm</name>
    <dbReference type="NCBI Taxonomy" id="10224"/>
    <lineage>
        <taxon>Eukaryota</taxon>
        <taxon>Metazoa</taxon>
        <taxon>Hemichordata</taxon>
        <taxon>Enteropneusta</taxon>
        <taxon>Harrimaniidae</taxon>
        <taxon>Saccoglossus</taxon>
    </lineage>
</organism>
<keyword evidence="6 12" id="KW-0863">Zinc-finger</keyword>
<evidence type="ECO:0000256" key="10">
    <source>
        <dbReference type="ARBA" id="ARBA00023242"/>
    </source>
</evidence>
<dbReference type="InterPro" id="IPR036987">
    <property type="entry name" value="SRA-YDG_sf"/>
</dbReference>
<feature type="region of interest" description="Disordered" evidence="14">
    <location>
        <begin position="697"/>
        <end position="736"/>
    </location>
</feature>
<keyword evidence="8" id="KW-0862">Zinc</keyword>
<dbReference type="SMART" id="SM00184">
    <property type="entry name" value="RING"/>
    <property type="match status" value="2"/>
</dbReference>
<dbReference type="InterPro" id="IPR019787">
    <property type="entry name" value="Znf_PHD-finger"/>
</dbReference>
<evidence type="ECO:0000259" key="16">
    <source>
        <dbReference type="PROSITE" id="PS50053"/>
    </source>
</evidence>
<keyword evidence="10 13" id="KW-0539">Nucleus</keyword>
<sequence length="848" mass="94902">MWIQVRSMDGKKSIQVDGLSKLTKVEELRTKLENPFDAPPERQRLFYRGKQLEDGHTLFDYDVGLNEIVQIMVRQCLPLQASLPVNSANCNGYISDSSDVAMETGEAIGSDTAGPSSSHDENEENETGSIYRVGDIVDCLDIGSGAWFEAELKIITPKNSNAAKNEACEPNQETKDQTNISKDIVATNTNSSDCVDGHCDIKSLSYDKKVTERTSDEENEEPNADKKTTKADGKVKPVRNEVKPEVETEEEPDDGFIYSVTWEGYEGTNDVCSRHIRPRARTIIEWDDLKEGMTVMANYNPDVPQERGYWYDVIITNKRDTRNNKDIFGTVCLGQKGNMLHDCRILFIDEIYKIEKAGEASSNPKDFMLNEEGSPVKRQTQPECNRCKDNPRRKCKYCACHVCGGKNDPNKQLMCDECDMAYHLACLDPPLDSLPDVEEWYCPICKNDDTEVVKAGEKLKSSKKKSKMASATSTTNRDWGKGMACVGRTKVCTIVPSNHFGEIPGIHVGQLWKFRVQVSEAGVHRPHVAGIHGREHHGAYSIVLSGGYEDDQDDGDCFTYTGSGGRDLSGNKRTAEQSCDQRLTKMNMALALNCNAPAKEQGNEAKDWKSGKPVRVIRNCKGRKHSKYSPEEGNRYDGIYKVVKYWPETGKSGFLVWRYLLRRDDANPAPWTAAGKKKIKELGLKLVYPEGYLEAQKNKEEQENKGSSPNKKATKGKKRKLEESPIKTPSKKASTDSISGATKKLIVVDKVNKKLWDEAVAQVKGGKKFVEAVEEIFQCVCCQEVALDPVTTPCQHNICKSCLQRSFQAKVYNCPACRNDLEKGCTISINKELQTALRKIFPGYENGR</sequence>
<protein>
    <recommendedName>
        <fullName evidence="3">RING-type E3 ubiquitin transferase</fullName>
        <ecNumber evidence="3">2.3.2.27</ecNumber>
    </recommendedName>
</protein>
<evidence type="ECO:0000259" key="15">
    <source>
        <dbReference type="PROSITE" id="PS50016"/>
    </source>
</evidence>
<dbReference type="Gene3D" id="2.30.30.140">
    <property type="match status" value="1"/>
</dbReference>
<dbReference type="PROSITE" id="PS50089">
    <property type="entry name" value="ZF_RING_2"/>
    <property type="match status" value="1"/>
</dbReference>
<feature type="domain" description="YDG" evidence="18">
    <location>
        <begin position="501"/>
        <end position="663"/>
    </location>
</feature>
<keyword evidence="11" id="KW-0131">Cell cycle</keyword>
<dbReference type="PROSITE" id="PS51015">
    <property type="entry name" value="YDG"/>
    <property type="match status" value="1"/>
</dbReference>
<keyword evidence="7" id="KW-0833">Ubl conjugation pathway</keyword>
<dbReference type="PROSITE" id="PS00518">
    <property type="entry name" value="ZF_RING_1"/>
    <property type="match status" value="1"/>
</dbReference>
<evidence type="ECO:0000256" key="11">
    <source>
        <dbReference type="ARBA" id="ARBA00023306"/>
    </source>
</evidence>
<evidence type="ECO:0000313" key="19">
    <source>
        <dbReference type="Proteomes" id="UP000694865"/>
    </source>
</evidence>
<dbReference type="SUPFAM" id="SSF57903">
    <property type="entry name" value="FYVE/PHD zinc finger"/>
    <property type="match status" value="1"/>
</dbReference>
<evidence type="ECO:0000259" key="18">
    <source>
        <dbReference type="PROSITE" id="PS51015"/>
    </source>
</evidence>
<keyword evidence="9" id="KW-0238">DNA-binding</keyword>
<evidence type="ECO:0000256" key="2">
    <source>
        <dbReference type="ARBA" id="ARBA00004906"/>
    </source>
</evidence>
<dbReference type="EC" id="2.3.2.27" evidence="3"/>
<feature type="compositionally biased region" description="Basic and acidic residues" evidence="14">
    <location>
        <begin position="223"/>
        <end position="246"/>
    </location>
</feature>
<evidence type="ECO:0000256" key="1">
    <source>
        <dbReference type="ARBA" id="ARBA00000900"/>
    </source>
</evidence>
<dbReference type="CDD" id="cd15525">
    <property type="entry name" value="PHD_UHRF1_2"/>
    <property type="match status" value="1"/>
</dbReference>
<evidence type="ECO:0000256" key="14">
    <source>
        <dbReference type="SAM" id="MobiDB-lite"/>
    </source>
</evidence>
<evidence type="ECO:0000256" key="13">
    <source>
        <dbReference type="PROSITE-ProRule" id="PRU00358"/>
    </source>
</evidence>
<dbReference type="Proteomes" id="UP000694865">
    <property type="component" value="Unplaced"/>
</dbReference>
<dbReference type="Pfam" id="PF12148">
    <property type="entry name" value="TTD"/>
    <property type="match status" value="1"/>
</dbReference>
<dbReference type="SUPFAM" id="SSF88697">
    <property type="entry name" value="PUA domain-like"/>
    <property type="match status" value="1"/>
</dbReference>
<evidence type="ECO:0000259" key="17">
    <source>
        <dbReference type="PROSITE" id="PS50089"/>
    </source>
</evidence>
<dbReference type="InterPro" id="IPR011011">
    <property type="entry name" value="Znf_FYVE_PHD"/>
</dbReference>
<dbReference type="SMART" id="SM00213">
    <property type="entry name" value="UBQ"/>
    <property type="match status" value="1"/>
</dbReference>
<evidence type="ECO:0000256" key="4">
    <source>
        <dbReference type="ARBA" id="ARBA00022679"/>
    </source>
</evidence>
<evidence type="ECO:0000256" key="6">
    <source>
        <dbReference type="ARBA" id="ARBA00022771"/>
    </source>
</evidence>
<dbReference type="InterPro" id="IPR001965">
    <property type="entry name" value="Znf_PHD"/>
</dbReference>
<feature type="region of interest" description="Disordered" evidence="14">
    <location>
        <begin position="209"/>
        <end position="252"/>
    </location>
</feature>
<dbReference type="GeneID" id="100369793"/>
<comment type="catalytic activity">
    <reaction evidence="1">
        <text>S-ubiquitinyl-[E2 ubiquitin-conjugating enzyme]-L-cysteine + [acceptor protein]-L-lysine = [E2 ubiquitin-conjugating enzyme]-L-cysteine + N(6)-ubiquitinyl-[acceptor protein]-L-lysine.</text>
        <dbReference type="EC" id="2.3.2.27"/>
    </reaction>
</comment>
<dbReference type="RefSeq" id="XP_002740994.1">
    <property type="nucleotide sequence ID" value="XM_002740948.2"/>
</dbReference>
<dbReference type="InterPro" id="IPR003105">
    <property type="entry name" value="SRA_YDG"/>
</dbReference>
<dbReference type="InterPro" id="IPR015947">
    <property type="entry name" value="PUA-like_sf"/>
</dbReference>
<proteinExistence type="predicted"/>
<keyword evidence="19" id="KW-1185">Reference proteome</keyword>
<dbReference type="PROSITE" id="PS50053">
    <property type="entry name" value="UBIQUITIN_2"/>
    <property type="match status" value="1"/>
</dbReference>
<dbReference type="InterPro" id="IPR013083">
    <property type="entry name" value="Znf_RING/FYVE/PHD"/>
</dbReference>
<dbReference type="SUPFAM" id="SSF57850">
    <property type="entry name" value="RING/U-box"/>
    <property type="match status" value="1"/>
</dbReference>
<dbReference type="Pfam" id="PF00240">
    <property type="entry name" value="ubiquitin"/>
    <property type="match status" value="1"/>
</dbReference>
<gene>
    <name evidence="20" type="primary">LOC100369793</name>
</gene>
<feature type="domain" description="Ubiquitin-like" evidence="16">
    <location>
        <begin position="1"/>
        <end position="75"/>
    </location>
</feature>
<dbReference type="Pfam" id="PF00628">
    <property type="entry name" value="PHD"/>
    <property type="match status" value="1"/>
</dbReference>
<evidence type="ECO:0000256" key="7">
    <source>
        <dbReference type="ARBA" id="ARBA00022786"/>
    </source>
</evidence>
<dbReference type="SMART" id="SM00466">
    <property type="entry name" value="SRA"/>
    <property type="match status" value="1"/>
</dbReference>
<keyword evidence="5" id="KW-0479">Metal-binding</keyword>
<keyword evidence="4" id="KW-0808">Transferase</keyword>
<feature type="domain" description="PHD-type" evidence="15">
    <location>
        <begin position="397"/>
        <end position="448"/>
    </location>
</feature>
<dbReference type="Pfam" id="PF02182">
    <property type="entry name" value="SAD_SRA"/>
    <property type="match status" value="1"/>
</dbReference>
<evidence type="ECO:0000256" key="8">
    <source>
        <dbReference type="ARBA" id="ARBA00022833"/>
    </source>
</evidence>
<dbReference type="CDD" id="cd20388">
    <property type="entry name" value="Tudor_UHRF_rpt2"/>
    <property type="match status" value="1"/>
</dbReference>
<feature type="domain" description="RING-type" evidence="17">
    <location>
        <begin position="779"/>
        <end position="818"/>
    </location>
</feature>
<evidence type="ECO:0000256" key="12">
    <source>
        <dbReference type="PROSITE-ProRule" id="PRU00175"/>
    </source>
</evidence>
<evidence type="ECO:0000256" key="5">
    <source>
        <dbReference type="ARBA" id="ARBA00022723"/>
    </source>
</evidence>
<dbReference type="SUPFAM" id="SSF54236">
    <property type="entry name" value="Ubiquitin-like"/>
    <property type="match status" value="1"/>
</dbReference>
<evidence type="ECO:0000256" key="9">
    <source>
        <dbReference type="ARBA" id="ARBA00023125"/>
    </source>
</evidence>
<dbReference type="InterPro" id="IPR029071">
    <property type="entry name" value="Ubiquitin-like_domsf"/>
</dbReference>
<dbReference type="InterPro" id="IPR017907">
    <property type="entry name" value="Znf_RING_CS"/>
</dbReference>
<dbReference type="PANTHER" id="PTHR14140">
    <property type="entry name" value="E3 UBIQUITIN-PROTEIN LIGASE UHRF-RELATED"/>
    <property type="match status" value="1"/>
</dbReference>
<evidence type="ECO:0000313" key="20">
    <source>
        <dbReference type="RefSeq" id="XP_002740994.1"/>
    </source>
</evidence>
<comment type="subcellular location">
    <subcellularLocation>
        <location evidence="13">Nucleus</location>
    </subcellularLocation>
</comment>
<comment type="pathway">
    <text evidence="2">Protein modification; protein ubiquitination.</text>
</comment>
<dbReference type="InterPro" id="IPR045134">
    <property type="entry name" value="UHRF1/2-like"/>
</dbReference>
<dbReference type="PANTHER" id="PTHR14140:SF45">
    <property type="entry name" value="RING-TYPE E3 UBIQUITIN TRANSFERASE"/>
    <property type="match status" value="1"/>
</dbReference>
<dbReference type="InterPro" id="IPR001841">
    <property type="entry name" value="Znf_RING"/>
</dbReference>
<evidence type="ECO:0000256" key="3">
    <source>
        <dbReference type="ARBA" id="ARBA00012483"/>
    </source>
</evidence>
<dbReference type="SMART" id="SM00249">
    <property type="entry name" value="PHD"/>
    <property type="match status" value="1"/>
</dbReference>
<feature type="region of interest" description="Disordered" evidence="14">
    <location>
        <begin position="107"/>
        <end position="128"/>
    </location>
</feature>
<dbReference type="Gene3D" id="3.10.20.90">
    <property type="entry name" value="Phosphatidylinositol 3-kinase Catalytic Subunit, Chain A, domain 1"/>
    <property type="match status" value="1"/>
</dbReference>
<dbReference type="PROSITE" id="PS50016">
    <property type="entry name" value="ZF_PHD_2"/>
    <property type="match status" value="1"/>
</dbReference>
<dbReference type="CDD" id="cd01797">
    <property type="entry name" value="Ubl_UHRF"/>
    <property type="match status" value="1"/>
</dbReference>
<dbReference type="Gene3D" id="2.30.30.1150">
    <property type="match status" value="1"/>
</dbReference>
<dbReference type="InterPro" id="IPR000626">
    <property type="entry name" value="Ubiquitin-like_dom"/>
</dbReference>
<accession>A0ABM0GZQ9</accession>
<dbReference type="Gene3D" id="2.30.280.10">
    <property type="entry name" value="SRA-YDG"/>
    <property type="match status" value="1"/>
</dbReference>
<dbReference type="InterPro" id="IPR021991">
    <property type="entry name" value="TTD_dom"/>
</dbReference>
<dbReference type="Pfam" id="PF13920">
    <property type="entry name" value="zf-C3HC4_3"/>
    <property type="match status" value="1"/>
</dbReference>